<feature type="region of interest" description="Disordered" evidence="1">
    <location>
        <begin position="159"/>
        <end position="197"/>
    </location>
</feature>
<reference evidence="2" key="1">
    <citation type="submission" date="2019-06" db="EMBL/GenBank/DDBJ databases">
        <title>Whole genome shotgun sequence of Cellulomonas cellasea NBRC 3753.</title>
        <authorList>
            <person name="Hosoyama A."/>
            <person name="Uohara A."/>
            <person name="Ohji S."/>
            <person name="Ichikawa N."/>
        </authorList>
    </citation>
    <scope>NUCLEOTIDE SEQUENCE [LARGE SCALE GENOMIC DNA]</scope>
    <source>
        <strain evidence="2">NBRC 3753</strain>
    </source>
</reference>
<evidence type="ECO:0000313" key="3">
    <source>
        <dbReference type="Proteomes" id="UP000317046"/>
    </source>
</evidence>
<feature type="compositionally biased region" description="Basic residues" evidence="1">
    <location>
        <begin position="185"/>
        <end position="197"/>
    </location>
</feature>
<dbReference type="AlphaFoldDB" id="A0A4Y3KTQ2"/>
<dbReference type="EMBL" id="BJLR01000016">
    <property type="protein sequence ID" value="GEA87811.1"/>
    <property type="molecule type" value="Genomic_DNA"/>
</dbReference>
<protein>
    <submittedName>
        <fullName evidence="2">Uncharacterized protein</fullName>
    </submittedName>
</protein>
<feature type="compositionally biased region" description="Basic and acidic residues" evidence="1">
    <location>
        <begin position="159"/>
        <end position="169"/>
    </location>
</feature>
<organism evidence="2 3">
    <name type="scientific">Cellulomonas cellasea</name>
    <dbReference type="NCBI Taxonomy" id="43670"/>
    <lineage>
        <taxon>Bacteria</taxon>
        <taxon>Bacillati</taxon>
        <taxon>Actinomycetota</taxon>
        <taxon>Actinomycetes</taxon>
        <taxon>Micrococcales</taxon>
        <taxon>Cellulomonadaceae</taxon>
        <taxon>Cellulomonas</taxon>
    </lineage>
</organism>
<dbReference type="RefSeq" id="WP_141372193.1">
    <property type="nucleotide sequence ID" value="NZ_BJLR01000016.1"/>
</dbReference>
<proteinExistence type="predicted"/>
<evidence type="ECO:0000313" key="2">
    <source>
        <dbReference type="EMBL" id="GEA87811.1"/>
    </source>
</evidence>
<dbReference type="Proteomes" id="UP000317046">
    <property type="component" value="Unassembled WGS sequence"/>
</dbReference>
<evidence type="ECO:0000256" key="1">
    <source>
        <dbReference type="SAM" id="MobiDB-lite"/>
    </source>
</evidence>
<keyword evidence="3" id="KW-1185">Reference proteome</keyword>
<gene>
    <name evidence="2" type="ORF">CCE01nite_17600</name>
</gene>
<accession>A0A4Y3KTQ2</accession>
<sequence length="197" mass="22202">MSTLDPFGRSTALWLRAYPRRWRTARAAEVTEVLRDLAEPGAGRVDARTALALVRSGWAERWRDHPPLGTYLRHRLLDRPLPPRWAGWQRDDVHGRLFPVRFALTRTVGIAILLSLLAAVDHLAGTEIIGTGADDARFVVQYLSGFAVLLSLGKTLTHRREPEPERDDLGPFLPYVPLTPEPPRAPRRSLRRRTGPA</sequence>
<comment type="caution">
    <text evidence="2">The sequence shown here is derived from an EMBL/GenBank/DDBJ whole genome shotgun (WGS) entry which is preliminary data.</text>
</comment>
<name>A0A4Y3KTQ2_9CELL</name>